<feature type="domain" description="GYF" evidence="2">
    <location>
        <begin position="587"/>
        <end position="638"/>
    </location>
</feature>
<feature type="compositionally biased region" description="Polar residues" evidence="1">
    <location>
        <begin position="1229"/>
        <end position="1242"/>
    </location>
</feature>
<reference evidence="3 4" key="1">
    <citation type="journal article" date="2023" name="BMC Biotechnol.">
        <title>Vitis rotundifolia cv Carlos genome sequencing.</title>
        <authorList>
            <person name="Huff M."/>
            <person name="Hulse-Kemp A."/>
            <person name="Scheffler B."/>
            <person name="Youngblood R."/>
            <person name="Simpson S."/>
            <person name="Babiker E."/>
            <person name="Staton M."/>
        </authorList>
    </citation>
    <scope>NUCLEOTIDE SEQUENCE [LARGE SCALE GENOMIC DNA]</scope>
    <source>
        <tissue evidence="3">Leaf</tissue>
    </source>
</reference>
<feature type="compositionally biased region" description="Polar residues" evidence="1">
    <location>
        <begin position="1276"/>
        <end position="1289"/>
    </location>
</feature>
<dbReference type="CDD" id="cd00072">
    <property type="entry name" value="GYF"/>
    <property type="match status" value="1"/>
</dbReference>
<evidence type="ECO:0000259" key="2">
    <source>
        <dbReference type="PROSITE" id="PS50829"/>
    </source>
</evidence>
<keyword evidence="4" id="KW-1185">Reference proteome</keyword>
<feature type="compositionally biased region" description="Low complexity" evidence="1">
    <location>
        <begin position="417"/>
        <end position="429"/>
    </location>
</feature>
<comment type="caution">
    <text evidence="3">The sequence shown here is derived from an EMBL/GenBank/DDBJ whole genome shotgun (WGS) entry which is preliminary data.</text>
</comment>
<feature type="compositionally biased region" description="Polar residues" evidence="1">
    <location>
        <begin position="1136"/>
        <end position="1156"/>
    </location>
</feature>
<feature type="compositionally biased region" description="Low complexity" evidence="1">
    <location>
        <begin position="1670"/>
        <end position="1682"/>
    </location>
</feature>
<gene>
    <name evidence="3" type="ORF">PVL29_023933</name>
</gene>
<sequence length="1840" mass="201555">MADRTDSDSRHNLTLTTPHQISKDVQGSDNPIPLSPQWLLPKPGENKHGIVTGENHFSPYPGYANRADTMKSSGNGDGMLDSLKKKDVFRPTLPDMETGRRDRWRDEERDTNSSIRRDRWREGDKELSDTRKMDRWTENSSTRHFGEARRGPSERWNDSSNRETNYDQRRESKWNTRWGPDDKDTEGLREKWMDSSRDGEMPLDKGLSTNHGKDERDGDLYRPWRPNSLQSRGRAEPSHHQSLTPNKQVHTFSYARGRGENPPPTFALGRGRVNSGGNLMNNYSTLSQSLGTVSDKCESGHGEPSPLRYSRTKLLDVYRMTDIRSSGKLLDGFVQVPSLSQEEPLEPLALCAPTSEELVILKGIDKGDIVSSGAPQISKEGSIGRNSEFLPSRRTKPGSREDLPLAVDDSKDESNDNSKGGYSSYSDGSPYEKQMHYYGSNSKMEAMLDHQMYPDNKFHAEALREDGTPYRKSDEVPINRDLSMHGNSSIHPGNTWRAPSLGERSHTVTHDRRDIPTDVRSVPSDMGWAQPKKELNSEWTSGVANPPYSKDELKWQISDDPIIKRQASLALDREPEARKLSQSSPEDMVLYYKDPQGEIQGPFSGSYIIGWFEAGYFGIDLQVRLASAPNDSPFFVLGDVMPHLRAKARPPPGFGVPKQNEITDASSRPNYSSFGNLHAGSSEIDVIKNEPRHKHGSATEAENRFLESLMSGNMGGPPVEKFAFSEGLQGYIGNNAGGAPPMGVESGNNLYLLAKRMNLERQRSLPNPYPYWPGRDATSMAPKPEMVPDSVAPHPKLLSSMTDNSRQSSNSNADLMSILQGISDRPSSGVSNGVTGWSNFPVQGGLDPLQDKMDLQHGQNFPPQAAFGIQQQRLQPQNQPSLTNLLAQAMDNPSGILAPEKLLSSSLPQDPQILSMLQQQYLMQLHSQATVPAQQLLLLDKLLLLKKQEEQQQLLRQQQQLLSQVLSEHHSNQIFGQAAAMAVGNASVDHSRLQPPQELFQMGSQMPVPPMQDERATNLASGPPPISQDANYNVSSEGSFLHLPHQMFGNTTHQKSYGTMLPEQIDEIQQKEPLPASAVIDSSALLLSTNLSPEEPSALQNSTLTSDGQAAENLEKNLQDTLIINEPVTVANSVGGANSVPLKSSGKSVDTSSEGISENKMFNDMEVQLDVTSEELQIEKERCNDEPSLETESKSVEVREVRKASEKRTRKQKSSKSQSSLDQAKGVSKTVSLQQPKQSETEGTIVGDKKPETHISPGETTSGTSSQKTADKKSGIASTETVDSQQVNGPSPVGIPRDDSKTAEGKSEPQLVGSVPVQNAQAHSGQRAWKHAPGFKAKSLLEIQEEEQRKAKAEMVVSEIPLSVNAVSLPTPWAGVISNSDPKTSREIHQDAASTEINLGKSESFHNTKAKKSQLHDLLAEEVLAKSSERDMKIPDSVSSLPLLPVVSTSSDAIDDDNFIEAKDTKKSRKKSAKAKGVGAKVSAPSASVDISVGSSPVEKGKISRLVQQEKEVLSAPPSGPSLGDFVPWKGEHVNPSPAPAWSSDSGKLPKPTSLRDIQKEQGKKASLVQNQIQIPTPQKSQPTQVTRGSGPSWSTSASSPAKASPIQIKGEDDLFWGPIDQSKHDSKQVDFPHLASQGSWGTKNTPVKGSPGGSLSRQKSMGGRATEHSLSSSPASAQSSLKGKRDAMSKHSEAMDFRNWCESESVRLTGTKDTSFLEFCLKQSRSEAEILLTENLNDPNHEFIDKFLNYKELLSADVLEIAFQSRNDSKATGFSAGDMNSDNVGFGDFERDYSASADGSMKGGGKKKGKKGKKVSPAVLGFNVVSNRIMMGEIQSVED</sequence>
<feature type="region of interest" description="Disordered" evidence="1">
    <location>
        <begin position="1180"/>
        <end position="1331"/>
    </location>
</feature>
<protein>
    <recommendedName>
        <fullName evidence="2">GYF domain-containing protein</fullName>
    </recommendedName>
</protein>
<feature type="compositionally biased region" description="Polar residues" evidence="1">
    <location>
        <begin position="12"/>
        <end position="29"/>
    </location>
</feature>
<feature type="compositionally biased region" description="Basic and acidic residues" evidence="1">
    <location>
        <begin position="144"/>
        <end position="203"/>
    </location>
</feature>
<feature type="compositionally biased region" description="Low complexity" evidence="1">
    <location>
        <begin position="1475"/>
        <end position="1484"/>
    </location>
</feature>
<feature type="region of interest" description="Disordered" evidence="1">
    <location>
        <begin position="371"/>
        <end position="434"/>
    </location>
</feature>
<dbReference type="SMART" id="SM00444">
    <property type="entry name" value="GYF"/>
    <property type="match status" value="1"/>
</dbReference>
<accession>A0AA38YQI4</accession>
<evidence type="ECO:0000256" key="1">
    <source>
        <dbReference type="SAM" id="MobiDB-lite"/>
    </source>
</evidence>
<dbReference type="InterPro" id="IPR035445">
    <property type="entry name" value="GYF-like_dom_sf"/>
</dbReference>
<feature type="compositionally biased region" description="Basic and acidic residues" evidence="1">
    <location>
        <begin position="398"/>
        <end position="416"/>
    </location>
</feature>
<organism evidence="3 4">
    <name type="scientific">Vitis rotundifolia</name>
    <name type="common">Muscadine grape</name>
    <dbReference type="NCBI Taxonomy" id="103349"/>
    <lineage>
        <taxon>Eukaryota</taxon>
        <taxon>Viridiplantae</taxon>
        <taxon>Streptophyta</taxon>
        <taxon>Embryophyta</taxon>
        <taxon>Tracheophyta</taxon>
        <taxon>Spermatophyta</taxon>
        <taxon>Magnoliopsida</taxon>
        <taxon>eudicotyledons</taxon>
        <taxon>Gunneridae</taxon>
        <taxon>Pentapetalae</taxon>
        <taxon>rosids</taxon>
        <taxon>Vitales</taxon>
        <taxon>Vitaceae</taxon>
        <taxon>Viteae</taxon>
        <taxon>Vitis</taxon>
    </lineage>
</organism>
<feature type="compositionally biased region" description="Basic and acidic residues" evidence="1">
    <location>
        <begin position="1296"/>
        <end position="1307"/>
    </location>
</feature>
<dbReference type="PANTHER" id="PTHR47471">
    <property type="entry name" value="GYF DOMAIN-CONTAINING PROTEIN"/>
    <property type="match status" value="1"/>
</dbReference>
<dbReference type="EMBL" id="JARBHA010000018">
    <property type="protein sequence ID" value="KAJ9674697.1"/>
    <property type="molecule type" value="Genomic_DNA"/>
</dbReference>
<dbReference type="Proteomes" id="UP001168098">
    <property type="component" value="Unassembled WGS sequence"/>
</dbReference>
<feature type="region of interest" description="Disordered" evidence="1">
    <location>
        <begin position="1464"/>
        <end position="1606"/>
    </location>
</feature>
<dbReference type="PROSITE" id="PS50829">
    <property type="entry name" value="GYF"/>
    <property type="match status" value="1"/>
</dbReference>
<dbReference type="Gene3D" id="3.30.1490.40">
    <property type="match status" value="1"/>
</dbReference>
<proteinExistence type="predicted"/>
<feature type="compositionally biased region" description="Basic and acidic residues" evidence="1">
    <location>
        <begin position="1"/>
        <end position="11"/>
    </location>
</feature>
<dbReference type="Pfam" id="PF02213">
    <property type="entry name" value="GYF"/>
    <property type="match status" value="1"/>
</dbReference>
<feature type="compositionally biased region" description="Polar residues" evidence="1">
    <location>
        <begin position="1258"/>
        <end position="1268"/>
    </location>
</feature>
<feature type="compositionally biased region" description="Basic and acidic residues" evidence="1">
    <location>
        <begin position="211"/>
        <end position="222"/>
    </location>
</feature>
<evidence type="ECO:0000313" key="3">
    <source>
        <dbReference type="EMBL" id="KAJ9674697.1"/>
    </source>
</evidence>
<name>A0AA38YQI4_VITRO</name>
<feature type="compositionally biased region" description="Polar residues" evidence="1">
    <location>
        <begin position="1637"/>
        <end position="1660"/>
    </location>
</feature>
<feature type="region of interest" description="Disordered" evidence="1">
    <location>
        <begin position="1634"/>
        <end position="1689"/>
    </location>
</feature>
<dbReference type="SUPFAM" id="SSF55277">
    <property type="entry name" value="GYF domain"/>
    <property type="match status" value="1"/>
</dbReference>
<feature type="compositionally biased region" description="Polar residues" evidence="1">
    <location>
        <begin position="1568"/>
        <end position="1588"/>
    </location>
</feature>
<feature type="compositionally biased region" description="Basic and acidic residues" evidence="1">
    <location>
        <begin position="503"/>
        <end position="517"/>
    </location>
</feature>
<feature type="compositionally biased region" description="Basic and acidic residues" evidence="1">
    <location>
        <begin position="97"/>
        <end position="137"/>
    </location>
</feature>
<dbReference type="PANTHER" id="PTHR47471:SF1">
    <property type="entry name" value="PROTEIN ESSENTIAL FOR POTEXVIRUS ACCUMULATION 1"/>
    <property type="match status" value="1"/>
</dbReference>
<feature type="region of interest" description="Disordered" evidence="1">
    <location>
        <begin position="1136"/>
        <end position="1164"/>
    </location>
</feature>
<feature type="region of interest" description="Disordered" evidence="1">
    <location>
        <begin position="1"/>
        <end position="248"/>
    </location>
</feature>
<dbReference type="InterPro" id="IPR003169">
    <property type="entry name" value="GYF"/>
</dbReference>
<feature type="compositionally biased region" description="Low complexity" evidence="1">
    <location>
        <begin position="1590"/>
        <end position="1606"/>
    </location>
</feature>
<evidence type="ECO:0000313" key="4">
    <source>
        <dbReference type="Proteomes" id="UP001168098"/>
    </source>
</evidence>
<feature type="region of interest" description="Disordered" evidence="1">
    <location>
        <begin position="482"/>
        <end position="543"/>
    </location>
</feature>
<feature type="compositionally biased region" description="Basic and acidic residues" evidence="1">
    <location>
        <begin position="1180"/>
        <end position="1207"/>
    </location>
</feature>